<accession>A0A1H1RBK8</accession>
<dbReference type="Gene3D" id="1.20.1530.20">
    <property type="match status" value="1"/>
</dbReference>
<dbReference type="PANTHER" id="PTHR36838">
    <property type="entry name" value="AUXIN EFFLUX CARRIER FAMILY PROTEIN"/>
    <property type="match status" value="1"/>
</dbReference>
<dbReference type="InterPro" id="IPR004776">
    <property type="entry name" value="Mem_transp_PIN-like"/>
</dbReference>
<protein>
    <recommendedName>
        <fullName evidence="11">AEC family transporter</fullName>
    </recommendedName>
</protein>
<keyword evidence="6 8" id="KW-1133">Transmembrane helix</keyword>
<dbReference type="Pfam" id="PF03547">
    <property type="entry name" value="Mem_trans"/>
    <property type="match status" value="1"/>
</dbReference>
<feature type="transmembrane region" description="Helical" evidence="8">
    <location>
        <begin position="39"/>
        <end position="57"/>
    </location>
</feature>
<feature type="transmembrane region" description="Helical" evidence="8">
    <location>
        <begin position="233"/>
        <end position="251"/>
    </location>
</feature>
<evidence type="ECO:0000256" key="6">
    <source>
        <dbReference type="ARBA" id="ARBA00022989"/>
    </source>
</evidence>
<feature type="transmembrane region" description="Helical" evidence="8">
    <location>
        <begin position="197"/>
        <end position="221"/>
    </location>
</feature>
<dbReference type="AlphaFoldDB" id="A0A1H1RBK8"/>
<dbReference type="InterPro" id="IPR038770">
    <property type="entry name" value="Na+/solute_symporter_sf"/>
</dbReference>
<evidence type="ECO:0000313" key="9">
    <source>
        <dbReference type="EMBL" id="SDS33102.1"/>
    </source>
</evidence>
<dbReference type="GO" id="GO:0055085">
    <property type="term" value="P:transmembrane transport"/>
    <property type="evidence" value="ECO:0007669"/>
    <property type="project" value="InterPro"/>
</dbReference>
<feature type="transmembrane region" description="Helical" evidence="8">
    <location>
        <begin position="6"/>
        <end position="27"/>
    </location>
</feature>
<feature type="transmembrane region" description="Helical" evidence="8">
    <location>
        <begin position="69"/>
        <end position="89"/>
    </location>
</feature>
<keyword evidence="7 8" id="KW-0472">Membrane</keyword>
<gene>
    <name evidence="9" type="ORF">SAMN05216198_1708</name>
</gene>
<evidence type="ECO:0008006" key="11">
    <source>
        <dbReference type="Google" id="ProtNLM"/>
    </source>
</evidence>
<evidence type="ECO:0000256" key="2">
    <source>
        <dbReference type="ARBA" id="ARBA00010145"/>
    </source>
</evidence>
<organism evidence="9 10">
    <name type="scientific">Halopseudomonas litoralis</name>
    <dbReference type="NCBI Taxonomy" id="797277"/>
    <lineage>
        <taxon>Bacteria</taxon>
        <taxon>Pseudomonadati</taxon>
        <taxon>Pseudomonadota</taxon>
        <taxon>Gammaproteobacteria</taxon>
        <taxon>Pseudomonadales</taxon>
        <taxon>Pseudomonadaceae</taxon>
        <taxon>Halopseudomonas</taxon>
    </lineage>
</organism>
<dbReference type="GO" id="GO:0005886">
    <property type="term" value="C:plasma membrane"/>
    <property type="evidence" value="ECO:0007669"/>
    <property type="project" value="UniProtKB-SubCell"/>
</dbReference>
<evidence type="ECO:0000256" key="5">
    <source>
        <dbReference type="ARBA" id="ARBA00022692"/>
    </source>
</evidence>
<comment type="subcellular location">
    <subcellularLocation>
        <location evidence="1">Cell membrane</location>
        <topology evidence="1">Multi-pass membrane protein</topology>
    </subcellularLocation>
</comment>
<evidence type="ECO:0000256" key="8">
    <source>
        <dbReference type="SAM" id="Phobius"/>
    </source>
</evidence>
<dbReference type="STRING" id="797277.SAMN05216198_1708"/>
<name>A0A1H1RBK8_9GAMM</name>
<dbReference type="EMBL" id="LT629748">
    <property type="protein sequence ID" value="SDS33102.1"/>
    <property type="molecule type" value="Genomic_DNA"/>
</dbReference>
<evidence type="ECO:0000256" key="7">
    <source>
        <dbReference type="ARBA" id="ARBA00023136"/>
    </source>
</evidence>
<feature type="transmembrane region" description="Helical" evidence="8">
    <location>
        <begin position="257"/>
        <end position="275"/>
    </location>
</feature>
<evidence type="ECO:0000313" key="10">
    <source>
        <dbReference type="Proteomes" id="UP000243426"/>
    </source>
</evidence>
<dbReference type="Proteomes" id="UP000243426">
    <property type="component" value="Chromosome I"/>
</dbReference>
<dbReference type="PANTHER" id="PTHR36838:SF3">
    <property type="entry name" value="TRANSPORTER AUXIN EFFLUX CARRIER EC FAMILY"/>
    <property type="match status" value="1"/>
</dbReference>
<feature type="transmembrane region" description="Helical" evidence="8">
    <location>
        <begin position="126"/>
        <end position="149"/>
    </location>
</feature>
<sequence>MFGETSMVVVNALVPVFGLIFLGWFLGARRIIPTEGHKTLGIITFKLFMPVLLFSGLARADLLEALSPLLLMLYFIPAFAVFIAVNMWVHRRLGRPSSMGLAASYSNNVLVGIPLITVMLGVESLVYLFAVLVFHSLLLFTLQSIYNAFWGNRGEKVDWKALLSSLANPLIIGLFLGALVNLSGLPVPGPLWHIVEMLAAAALPTALLMLGMSLASYRLYLSGTMAMLTTAKLVIFPLLVLGMGWLLPGLTADARTVLVLMAACPTGINVLAFAMGQEDTRILGSVIFLSTVMAAITLPVWLLVLAA</sequence>
<feature type="transmembrane region" description="Helical" evidence="8">
    <location>
        <begin position="101"/>
        <end position="120"/>
    </location>
</feature>
<proteinExistence type="inferred from homology"/>
<evidence type="ECO:0000256" key="3">
    <source>
        <dbReference type="ARBA" id="ARBA00022448"/>
    </source>
</evidence>
<evidence type="ECO:0000256" key="1">
    <source>
        <dbReference type="ARBA" id="ARBA00004651"/>
    </source>
</evidence>
<feature type="transmembrane region" description="Helical" evidence="8">
    <location>
        <begin position="282"/>
        <end position="304"/>
    </location>
</feature>
<comment type="similarity">
    <text evidence="2">Belongs to the auxin efflux carrier (TC 2.A.69) family.</text>
</comment>
<keyword evidence="3" id="KW-0813">Transport</keyword>
<keyword evidence="10" id="KW-1185">Reference proteome</keyword>
<reference evidence="10" key="1">
    <citation type="submission" date="2016-10" db="EMBL/GenBank/DDBJ databases">
        <authorList>
            <person name="Varghese N."/>
            <person name="Submissions S."/>
        </authorList>
    </citation>
    <scope>NUCLEOTIDE SEQUENCE [LARGE SCALE GENOMIC DNA]</scope>
    <source>
        <strain evidence="10">2SM5</strain>
    </source>
</reference>
<keyword evidence="5 8" id="KW-0812">Transmembrane</keyword>
<feature type="transmembrane region" description="Helical" evidence="8">
    <location>
        <begin position="161"/>
        <end position="185"/>
    </location>
</feature>
<keyword evidence="4" id="KW-1003">Cell membrane</keyword>
<evidence type="ECO:0000256" key="4">
    <source>
        <dbReference type="ARBA" id="ARBA00022475"/>
    </source>
</evidence>